<dbReference type="AlphaFoldDB" id="C7BEJ9"/>
<feature type="transmembrane region" description="Helical" evidence="1">
    <location>
        <begin position="237"/>
        <end position="257"/>
    </location>
</feature>
<keyword evidence="2" id="KW-0934">Plastid</keyword>
<feature type="transmembrane region" description="Helical" evidence="1">
    <location>
        <begin position="299"/>
        <end position="321"/>
    </location>
</feature>
<gene>
    <name evidence="2" type="primary">orf332</name>
</gene>
<dbReference type="EMBL" id="FJ968739">
    <property type="protein sequence ID" value="ACQ90823.1"/>
    <property type="molecule type" value="Genomic_DNA"/>
</dbReference>
<name>C7BEJ9_NEGSO</name>
<evidence type="ECO:0000256" key="1">
    <source>
        <dbReference type="SAM" id="Phobius"/>
    </source>
</evidence>
<geneLocation type="chloroplast" evidence="2"/>
<keyword evidence="1" id="KW-0812">Transmembrane</keyword>
<sequence>MGFMAGSAGGVVKTTASSVGQVAGSAAHLAGQTPGMVGTAVSRTGSLVSDAAQTIPGFAGEALSSVHGFMQTPQGKALLGVGSLIVTQQLQQSKAMEVIPDGENSKNPFTNPLLRGAAGVLVNGLGKVQSIVGKIENSPGLIDPKFNKTEAQQINASLINTLRTLSSESEISTEQASNILASAAVQASRILWSVTKGFIPPFCLVPFRGLGQWGLNLVVNDTAKAVHEKVSKIAVSMALYLFLSISIGSFILVYYVIRHKWCRLETRTLGNFKITELVLACETRWFSGRLSMKQGVGELVCITLALVLGQQVSIVLSYLTLKSLVSFNILRP</sequence>
<keyword evidence="1" id="KW-1133">Transmembrane helix</keyword>
<proteinExistence type="predicted"/>
<reference evidence="2" key="1">
    <citation type="journal article" date="2009" name="Mol. Biol. Evol.">
        <title>The chloroplast genomes of the green algae Pedinomonas minor, Parachlorella kessleri, and Oocystis solitaria reveal a shared ancestry between the Pedinomonadales and Chlorellales.</title>
        <authorList>
            <person name="Turmel M."/>
            <person name="Otis C."/>
            <person name="Lemieux C."/>
        </authorList>
    </citation>
    <scope>NUCLEOTIDE SEQUENCE</scope>
</reference>
<evidence type="ECO:0000313" key="2">
    <source>
        <dbReference type="EMBL" id="ACQ90823.1"/>
    </source>
</evidence>
<keyword evidence="2" id="KW-0150">Chloroplast</keyword>
<accession>C7BEJ9</accession>
<protein>
    <submittedName>
        <fullName evidence="2">Uncharacterized protein orf332</fullName>
    </submittedName>
</protein>
<organism evidence="2">
    <name type="scientific">Neglectella solitaria</name>
    <name type="common">Green alga</name>
    <name type="synonym">Oocystis solitaria</name>
    <dbReference type="NCBI Taxonomy" id="120749"/>
    <lineage>
        <taxon>Eukaryota</taxon>
        <taxon>Viridiplantae</taxon>
        <taxon>Chlorophyta</taxon>
        <taxon>core chlorophytes</taxon>
        <taxon>Trebouxiophyceae</taxon>
        <taxon>Chlorellales</taxon>
        <taxon>Oocystaceae</taxon>
        <taxon>Eremosphaeroideae</taxon>
        <taxon>Neglectella</taxon>
    </lineage>
</organism>
<keyword evidence="1" id="KW-0472">Membrane</keyword>